<evidence type="ECO:0000313" key="1">
    <source>
        <dbReference type="EMBL" id="GAH30058.1"/>
    </source>
</evidence>
<dbReference type="InterPro" id="IPR001559">
    <property type="entry name" value="Phosphotriesterase"/>
</dbReference>
<dbReference type="GO" id="GO:0008270">
    <property type="term" value="F:zinc ion binding"/>
    <property type="evidence" value="ECO:0007669"/>
    <property type="project" value="InterPro"/>
</dbReference>
<proteinExistence type="predicted"/>
<dbReference type="AlphaFoldDB" id="X1GAM2"/>
<accession>X1GAM2</accession>
<name>X1GAM2_9ZZZZ</name>
<dbReference type="Pfam" id="PF02126">
    <property type="entry name" value="PTE"/>
    <property type="match status" value="1"/>
</dbReference>
<gene>
    <name evidence="1" type="ORF">S03H2_06090</name>
</gene>
<dbReference type="Gene3D" id="3.20.20.140">
    <property type="entry name" value="Metal-dependent hydrolases"/>
    <property type="match status" value="1"/>
</dbReference>
<dbReference type="SUPFAM" id="SSF51556">
    <property type="entry name" value="Metallo-dependent hydrolases"/>
    <property type="match status" value="1"/>
</dbReference>
<dbReference type="InterPro" id="IPR032466">
    <property type="entry name" value="Metal_Hydrolase"/>
</dbReference>
<comment type="caution">
    <text evidence="1">The sequence shown here is derived from an EMBL/GenBank/DDBJ whole genome shotgun (WGS) entry which is preliminary data.</text>
</comment>
<sequence>HTYPWGHRAAEILKIFRENKADITKVCICHIDAEIDYDYCKSIMEAGAFIEFDNFGKEFFIDKKGREILGIFKIYWIWESIRYYSKRFVRY</sequence>
<reference evidence="1" key="1">
    <citation type="journal article" date="2014" name="Front. Microbiol.">
        <title>High frequency of phylogenetically diverse reductive dehalogenase-homologous genes in deep subseafloor sedimentary metagenomes.</title>
        <authorList>
            <person name="Kawai M."/>
            <person name="Futagami T."/>
            <person name="Toyoda A."/>
            <person name="Takaki Y."/>
            <person name="Nishi S."/>
            <person name="Hori S."/>
            <person name="Arai W."/>
            <person name="Tsubouchi T."/>
            <person name="Morono Y."/>
            <person name="Uchiyama I."/>
            <person name="Ito T."/>
            <person name="Fujiyama A."/>
            <person name="Inagaki F."/>
            <person name="Takami H."/>
        </authorList>
    </citation>
    <scope>NUCLEOTIDE SEQUENCE</scope>
    <source>
        <strain evidence="1">Expedition CK06-06</strain>
    </source>
</reference>
<protein>
    <submittedName>
        <fullName evidence="1">Uncharacterized protein</fullName>
    </submittedName>
</protein>
<feature type="non-terminal residue" evidence="1">
    <location>
        <position position="1"/>
    </location>
</feature>
<organism evidence="1">
    <name type="scientific">marine sediment metagenome</name>
    <dbReference type="NCBI Taxonomy" id="412755"/>
    <lineage>
        <taxon>unclassified sequences</taxon>
        <taxon>metagenomes</taxon>
        <taxon>ecological metagenomes</taxon>
    </lineage>
</organism>
<dbReference type="EMBL" id="BARU01002615">
    <property type="protein sequence ID" value="GAH30058.1"/>
    <property type="molecule type" value="Genomic_DNA"/>
</dbReference>